<dbReference type="Pfam" id="PF00085">
    <property type="entry name" value="Thioredoxin"/>
    <property type="match status" value="1"/>
</dbReference>
<dbReference type="AlphaFoldDB" id="A0A8J6AVX7"/>
<keyword evidence="1" id="KW-0732">Signal</keyword>
<evidence type="ECO:0000259" key="2">
    <source>
        <dbReference type="PROSITE" id="PS51352"/>
    </source>
</evidence>
<protein>
    <submittedName>
        <fullName evidence="3">Thioredoxin</fullName>
    </submittedName>
</protein>
<dbReference type="PROSITE" id="PS51352">
    <property type="entry name" value="THIOREDOXIN_2"/>
    <property type="match status" value="1"/>
</dbReference>
<dbReference type="InterPro" id="IPR013766">
    <property type="entry name" value="Thioredoxin_domain"/>
</dbReference>
<accession>A0A8J6AVX7</accession>
<reference evidence="3" key="1">
    <citation type="submission" date="2021-05" db="EMBL/GenBank/DDBJ databases">
        <title>A free-living protist that lacks canonical eukaryotic 1 DNA replication and segregation systems.</title>
        <authorList>
            <person name="Salas-Leiva D.E."/>
            <person name="Tromer E.C."/>
            <person name="Curtis B.A."/>
            <person name="Jerlstrom-Hultqvist J."/>
            <person name="Kolisko M."/>
            <person name="Yi Z."/>
            <person name="Salas-Leiva J.S."/>
            <person name="Gallot-Lavallee L."/>
            <person name="Kops G.J.P.L."/>
            <person name="Archibald J.M."/>
            <person name="Simpson A.G.B."/>
            <person name="Roger A.J."/>
        </authorList>
    </citation>
    <scope>NUCLEOTIDE SEQUENCE</scope>
    <source>
        <strain evidence="3">BICM</strain>
    </source>
</reference>
<evidence type="ECO:0000313" key="4">
    <source>
        <dbReference type="Proteomes" id="UP000717585"/>
    </source>
</evidence>
<evidence type="ECO:0000313" key="3">
    <source>
        <dbReference type="EMBL" id="KAG9389568.1"/>
    </source>
</evidence>
<gene>
    <name evidence="3" type="ORF">J8273_8861</name>
</gene>
<feature type="signal peptide" evidence="1">
    <location>
        <begin position="1"/>
        <end position="19"/>
    </location>
</feature>
<dbReference type="Gene3D" id="3.40.30.10">
    <property type="entry name" value="Glutaredoxin"/>
    <property type="match status" value="1"/>
</dbReference>
<sequence length="145" mass="15949">MKLPVSLLVVVLLIHVVIAADDVTFEELTSFITNQPSSAATLVTFHSTSCRFCIQWMPEIPDLEAMLLNSEQTEKVIVLSVNVKKPANKPAINQFRLTGVPSVLLFHDGRIDKFSGHRSAKTVSEWTRDLLSGSTERASAESIGL</sequence>
<dbReference type="CDD" id="cd02961">
    <property type="entry name" value="PDI_a_family"/>
    <property type="match status" value="1"/>
</dbReference>
<proteinExistence type="predicted"/>
<keyword evidence="4" id="KW-1185">Reference proteome</keyword>
<dbReference type="SUPFAM" id="SSF52833">
    <property type="entry name" value="Thioredoxin-like"/>
    <property type="match status" value="1"/>
</dbReference>
<name>A0A8J6AVX7_9EUKA</name>
<comment type="caution">
    <text evidence="3">The sequence shown here is derived from an EMBL/GenBank/DDBJ whole genome shotgun (WGS) entry which is preliminary data.</text>
</comment>
<dbReference type="EMBL" id="JAHDYR010000069">
    <property type="protein sequence ID" value="KAG9389568.1"/>
    <property type="molecule type" value="Genomic_DNA"/>
</dbReference>
<evidence type="ECO:0000256" key="1">
    <source>
        <dbReference type="SAM" id="SignalP"/>
    </source>
</evidence>
<dbReference type="Proteomes" id="UP000717585">
    <property type="component" value="Unassembled WGS sequence"/>
</dbReference>
<feature type="chain" id="PRO_5035286040" evidence="1">
    <location>
        <begin position="20"/>
        <end position="145"/>
    </location>
</feature>
<dbReference type="InterPro" id="IPR036249">
    <property type="entry name" value="Thioredoxin-like_sf"/>
</dbReference>
<organism evidence="3 4">
    <name type="scientific">Carpediemonas membranifera</name>
    <dbReference type="NCBI Taxonomy" id="201153"/>
    <lineage>
        <taxon>Eukaryota</taxon>
        <taxon>Metamonada</taxon>
        <taxon>Carpediemonas-like organisms</taxon>
        <taxon>Carpediemonas</taxon>
    </lineage>
</organism>
<dbReference type="OrthoDB" id="427280at2759"/>
<feature type="domain" description="Thioredoxin" evidence="2">
    <location>
        <begin position="1"/>
        <end position="132"/>
    </location>
</feature>